<sequence length="380" mass="44727">MFVDNQFRKPVFYKEKAVQKPVDDRMRRKLEALKELKAEYLIGSQDAFLYLKAMERYEKILDALAKDPAIQIRPTLKETSRLCADILRAANFWLEMVCITFSTPENLSVAAQIFIPELYLNDKFDEDIFTHIFSLDVLMVAKCLLRSVSEIPTRQQVWDFFTLHGETLDCFTVESDQRVSWQDISLEANLRSCSPKRFWSQSMAHAYVFKDKYSEDYIATIKRSIEAKDCETCHQFLQSLRLTLTKEDVEGWVINLEGFNLKARPSEEEFEYLLQYGDIIERAEREFTLGNFEVERKVAIAYMYEFIGDENLASASEMVDDALRCALKMRTERQKRIEVFRSQNAPSVILDNAETSLRKARYLYLSLYQNRRWLERCFSQ</sequence>
<accession>A0A1G2N7K0</accession>
<dbReference type="AlphaFoldDB" id="A0A1G2N7K0"/>
<dbReference type="Proteomes" id="UP000176365">
    <property type="component" value="Unassembled WGS sequence"/>
</dbReference>
<protein>
    <submittedName>
        <fullName evidence="1">Uncharacterized protein</fullName>
    </submittedName>
</protein>
<gene>
    <name evidence="1" type="ORF">A3B11_01165</name>
</gene>
<comment type="caution">
    <text evidence="1">The sequence shown here is derived from an EMBL/GenBank/DDBJ whole genome shotgun (WGS) entry which is preliminary data.</text>
</comment>
<dbReference type="EMBL" id="MHRW01000004">
    <property type="protein sequence ID" value="OHA31359.1"/>
    <property type="molecule type" value="Genomic_DNA"/>
</dbReference>
<organism evidence="1 2">
    <name type="scientific">Candidatus Taylorbacteria bacterium RIFCSPLOWO2_01_FULL_44_26</name>
    <dbReference type="NCBI Taxonomy" id="1802318"/>
    <lineage>
        <taxon>Bacteria</taxon>
        <taxon>Candidatus Tayloriibacteriota</taxon>
    </lineage>
</organism>
<evidence type="ECO:0000313" key="2">
    <source>
        <dbReference type="Proteomes" id="UP000176365"/>
    </source>
</evidence>
<proteinExistence type="predicted"/>
<evidence type="ECO:0000313" key="1">
    <source>
        <dbReference type="EMBL" id="OHA31359.1"/>
    </source>
</evidence>
<reference evidence="1 2" key="1">
    <citation type="journal article" date="2016" name="Nat. Commun.">
        <title>Thousands of microbial genomes shed light on interconnected biogeochemical processes in an aquifer system.</title>
        <authorList>
            <person name="Anantharaman K."/>
            <person name="Brown C.T."/>
            <person name="Hug L.A."/>
            <person name="Sharon I."/>
            <person name="Castelle C.J."/>
            <person name="Probst A.J."/>
            <person name="Thomas B.C."/>
            <person name="Singh A."/>
            <person name="Wilkins M.J."/>
            <person name="Karaoz U."/>
            <person name="Brodie E.L."/>
            <person name="Williams K.H."/>
            <person name="Hubbard S.S."/>
            <person name="Banfield J.F."/>
        </authorList>
    </citation>
    <scope>NUCLEOTIDE SEQUENCE [LARGE SCALE GENOMIC DNA]</scope>
</reference>
<name>A0A1G2N7K0_9BACT</name>